<protein>
    <recommendedName>
        <fullName evidence="2">Beta-lactamase-related domain-containing protein</fullName>
    </recommendedName>
</protein>
<dbReference type="Pfam" id="PF00144">
    <property type="entry name" value="Beta-lactamase"/>
    <property type="match status" value="1"/>
</dbReference>
<dbReference type="Gene3D" id="3.40.710.10">
    <property type="entry name" value="DD-peptidase/beta-lactamase superfamily"/>
    <property type="match status" value="1"/>
</dbReference>
<name>A0A814W5L8_9BILA</name>
<proteinExistence type="inferred from homology"/>
<dbReference type="AlphaFoldDB" id="A0A814W5L8"/>
<dbReference type="OrthoDB" id="5946976at2759"/>
<organism evidence="3 5">
    <name type="scientific">Didymodactylos carnosus</name>
    <dbReference type="NCBI Taxonomy" id="1234261"/>
    <lineage>
        <taxon>Eukaryota</taxon>
        <taxon>Metazoa</taxon>
        <taxon>Spiralia</taxon>
        <taxon>Gnathifera</taxon>
        <taxon>Rotifera</taxon>
        <taxon>Eurotatoria</taxon>
        <taxon>Bdelloidea</taxon>
        <taxon>Philodinida</taxon>
        <taxon>Philodinidae</taxon>
        <taxon>Didymodactylos</taxon>
    </lineage>
</organism>
<keyword evidence="5" id="KW-1185">Reference proteome</keyword>
<comment type="similarity">
    <text evidence="1">Belongs to the beta-lactamase family.</text>
</comment>
<dbReference type="PANTHER" id="PTHR22935">
    <property type="entry name" value="PENICILLIN-BINDING PROTEIN"/>
    <property type="match status" value="1"/>
</dbReference>
<evidence type="ECO:0000256" key="1">
    <source>
        <dbReference type="ARBA" id="ARBA00038473"/>
    </source>
</evidence>
<evidence type="ECO:0000313" key="4">
    <source>
        <dbReference type="EMBL" id="CAF3961043.1"/>
    </source>
</evidence>
<dbReference type="InterPro" id="IPR001466">
    <property type="entry name" value="Beta-lactam-related"/>
</dbReference>
<dbReference type="SUPFAM" id="SSF56601">
    <property type="entry name" value="beta-lactamase/transpeptidase-like"/>
    <property type="match status" value="1"/>
</dbReference>
<accession>A0A814W5L8</accession>
<feature type="domain" description="Beta-lactamase-related" evidence="2">
    <location>
        <begin position="21"/>
        <end position="205"/>
    </location>
</feature>
<gene>
    <name evidence="3" type="ORF">GPM918_LOCUS23497</name>
    <name evidence="4" type="ORF">SRO942_LOCUS23496</name>
</gene>
<dbReference type="EMBL" id="CAJNOQ010008416">
    <property type="protein sequence ID" value="CAF1196659.1"/>
    <property type="molecule type" value="Genomic_DNA"/>
</dbReference>
<dbReference type="PANTHER" id="PTHR22935:SF95">
    <property type="entry name" value="BETA-LACTAMASE-LIKE 1-RELATED"/>
    <property type="match status" value="1"/>
</dbReference>
<dbReference type="Proteomes" id="UP000663829">
    <property type="component" value="Unassembled WGS sequence"/>
</dbReference>
<evidence type="ECO:0000313" key="3">
    <source>
        <dbReference type="EMBL" id="CAF1196659.1"/>
    </source>
</evidence>
<evidence type="ECO:0000259" key="2">
    <source>
        <dbReference type="Pfam" id="PF00144"/>
    </source>
</evidence>
<comment type="caution">
    <text evidence="3">The sequence shown here is derived from an EMBL/GenBank/DDBJ whole genome shotgun (WGS) entry which is preliminary data.</text>
</comment>
<dbReference type="InterPro" id="IPR051478">
    <property type="entry name" value="Beta-lactamase-like_AB/R"/>
</dbReference>
<dbReference type="InterPro" id="IPR012338">
    <property type="entry name" value="Beta-lactam/transpept-like"/>
</dbReference>
<reference evidence="3" key="1">
    <citation type="submission" date="2021-02" db="EMBL/GenBank/DDBJ databases">
        <authorList>
            <person name="Nowell W R."/>
        </authorList>
    </citation>
    <scope>NUCLEOTIDE SEQUENCE</scope>
</reference>
<sequence>GAVIENIISSSSKFDEEYKENAYRQLLYKYILNPVKMEHTIYESGHDDDYYKKGNYAKKYQIAQGHDTVAAICDNKTNNNTCNSTIKLIHCEYMDMSVAREAGGLLTSVKDFYLWLEALFGSTSSKHLIKPILLKQMITPSRVSRKNPYGWDGYGYGLAISDDGNVIEHSGEVYGFETYFKRLMEEQINIILFSNIFEGPVGDYADHIQNILITTEEGEFDAHILRQRFNTTLKTKKRFKNKFVS</sequence>
<dbReference type="EMBL" id="CAJOBC010008417">
    <property type="protein sequence ID" value="CAF3961043.1"/>
    <property type="molecule type" value="Genomic_DNA"/>
</dbReference>
<dbReference type="Proteomes" id="UP000681722">
    <property type="component" value="Unassembled WGS sequence"/>
</dbReference>
<feature type="non-terminal residue" evidence="3">
    <location>
        <position position="1"/>
    </location>
</feature>
<evidence type="ECO:0000313" key="5">
    <source>
        <dbReference type="Proteomes" id="UP000663829"/>
    </source>
</evidence>